<proteinExistence type="predicted"/>
<dbReference type="EMBL" id="LNFO01005447">
    <property type="protein sequence ID" value="KUF77953.1"/>
    <property type="molecule type" value="Genomic_DNA"/>
</dbReference>
<evidence type="ECO:0000313" key="3">
    <source>
        <dbReference type="Proteomes" id="UP000052943"/>
    </source>
</evidence>
<dbReference type="EMBL" id="LNFO01002599">
    <property type="protein sequence ID" value="KUF85211.1"/>
    <property type="molecule type" value="Genomic_DNA"/>
</dbReference>
<protein>
    <submittedName>
        <fullName evidence="1">Superfamily II DNA/RNA</fullName>
    </submittedName>
</protein>
<organism evidence="1 3">
    <name type="scientific">Phytophthora nicotianae</name>
    <name type="common">Potato buckeye rot agent</name>
    <name type="synonym">Phytophthora parasitica</name>
    <dbReference type="NCBI Taxonomy" id="4792"/>
    <lineage>
        <taxon>Eukaryota</taxon>
        <taxon>Sar</taxon>
        <taxon>Stramenopiles</taxon>
        <taxon>Oomycota</taxon>
        <taxon>Peronosporomycetes</taxon>
        <taxon>Peronosporales</taxon>
        <taxon>Peronosporaceae</taxon>
        <taxon>Phytophthora</taxon>
    </lineage>
</organism>
<dbReference type="AlphaFoldDB" id="A0A0W8C1T6"/>
<accession>A0A0W8C1T6</accession>
<dbReference type="Proteomes" id="UP000052943">
    <property type="component" value="Unassembled WGS sequence"/>
</dbReference>
<name>A0A0W8C1T6_PHYNI</name>
<dbReference type="InterPro" id="IPR027417">
    <property type="entry name" value="P-loop_NTPase"/>
</dbReference>
<evidence type="ECO:0000313" key="2">
    <source>
        <dbReference type="EMBL" id="KUF85211.1"/>
    </source>
</evidence>
<dbReference type="SUPFAM" id="SSF52540">
    <property type="entry name" value="P-loop containing nucleoside triphosphate hydrolases"/>
    <property type="match status" value="1"/>
</dbReference>
<evidence type="ECO:0000313" key="1">
    <source>
        <dbReference type="EMBL" id="KUF77953.1"/>
    </source>
</evidence>
<reference evidence="1 3" key="1">
    <citation type="submission" date="2015-11" db="EMBL/GenBank/DDBJ databases">
        <title>Genomes and virulence difference between two physiological races of Phytophthora nicotianae.</title>
        <authorList>
            <person name="Liu H."/>
            <person name="Ma X."/>
            <person name="Yu H."/>
            <person name="Fang D."/>
            <person name="Li Y."/>
            <person name="Wang X."/>
            <person name="Wang W."/>
            <person name="Dong Y."/>
            <person name="Xiao B."/>
        </authorList>
    </citation>
    <scope>NUCLEOTIDE SEQUENCE [LARGE SCALE GENOMIC DNA]</scope>
    <source>
        <strain evidence="1">Race 0</strain>
        <strain evidence="3">race 0</strain>
    </source>
</reference>
<dbReference type="Gene3D" id="3.40.50.300">
    <property type="entry name" value="P-loop containing nucleotide triphosphate hydrolases"/>
    <property type="match status" value="1"/>
</dbReference>
<gene>
    <name evidence="1" type="ORF">AM587_10001053</name>
    <name evidence="2" type="ORF">AM587_10002911</name>
</gene>
<sequence>MYCSTEFRKVFRRIHSRYTLGLSATPDIREYKLDIIHQSWLGPILEAESLPGYNIEQDSFKSTAKLIEYYALYAHCKFSIHDNGIIDYSSIVESIVNDPHRNTLIIDSIVELMEKGLFVFVFSDRRFHLEHLYEKLEDRCNQNKTAATLELPEASKKVILYGGSSEETIDKTKRISTVIFTTYAYFSTGFGVSHTATK</sequence>
<comment type="caution">
    <text evidence="1">The sequence shown here is derived from an EMBL/GenBank/DDBJ whole genome shotgun (WGS) entry which is preliminary data.</text>
</comment>